<comment type="subcellular location">
    <subcellularLocation>
        <location evidence="1 13">Cell outer membrane</location>
        <topology evidence="1 13">Lipid-anchor</topology>
    </subcellularLocation>
</comment>
<comment type="caution">
    <text evidence="15">The sequence shown here is derived from an EMBL/GenBank/DDBJ whole genome shotgun (WGS) entry which is preliminary data.</text>
</comment>
<evidence type="ECO:0000313" key="15">
    <source>
        <dbReference type="EMBL" id="MBS7824178.1"/>
    </source>
</evidence>
<keyword evidence="11 13" id="KW-0998">Cell outer membrane</keyword>
<dbReference type="PROSITE" id="PS51257">
    <property type="entry name" value="PROKAR_LIPOPROTEIN"/>
    <property type="match status" value="1"/>
</dbReference>
<comment type="similarity">
    <text evidence="2 13">Belongs to the LolB family.</text>
</comment>
<dbReference type="CDD" id="cd16326">
    <property type="entry name" value="LolB"/>
    <property type="match status" value="1"/>
</dbReference>
<dbReference type="AlphaFoldDB" id="A0AB35C1A1"/>
<evidence type="ECO:0000256" key="12">
    <source>
        <dbReference type="ARBA" id="ARBA00023288"/>
    </source>
</evidence>
<organism evidence="15 16">
    <name type="scientific">Wohlfahrtiimonas chitiniclastica</name>
    <dbReference type="NCBI Taxonomy" id="400946"/>
    <lineage>
        <taxon>Bacteria</taxon>
        <taxon>Pseudomonadati</taxon>
        <taxon>Pseudomonadota</taxon>
        <taxon>Gammaproteobacteria</taxon>
        <taxon>Cardiobacteriales</taxon>
        <taxon>Ignatzschineriaceae</taxon>
        <taxon>Wohlfahrtiimonas</taxon>
    </lineage>
</organism>
<evidence type="ECO:0000256" key="7">
    <source>
        <dbReference type="ARBA" id="ARBA00022927"/>
    </source>
</evidence>
<keyword evidence="8 13" id="KW-0472">Membrane</keyword>
<dbReference type="Gene3D" id="2.50.20.10">
    <property type="entry name" value="Lipoprotein localisation LolA/LolB/LppX"/>
    <property type="match status" value="1"/>
</dbReference>
<evidence type="ECO:0000256" key="9">
    <source>
        <dbReference type="ARBA" id="ARBA00023139"/>
    </source>
</evidence>
<sequence length="183" mass="20436">MSIKRLGLAAAAVLIMTGCATHIPDPNQPLESYTAIGRAALKAPNNSGQASFNWQQISPENLKVIIQGPLGSGRIDLVVTPTESTLKTDDQTYKSESPDVLFSEITGFDWPISGMTSWIVGEPGAASTLVKRDAQNRIESFDEDGWHVEYKKWGHYKQRDIPKTIELTRDNVRLRLLVEHWLY</sequence>
<keyword evidence="10 13" id="KW-0143">Chaperone</keyword>
<comment type="subunit">
    <text evidence="3 13">Monomer.</text>
</comment>
<evidence type="ECO:0000256" key="10">
    <source>
        <dbReference type="ARBA" id="ARBA00023186"/>
    </source>
</evidence>
<keyword evidence="12 13" id="KW-0449">Lipoprotein</keyword>
<gene>
    <name evidence="13 15" type="primary">lolB</name>
    <name evidence="15" type="ORF">J7561_03025</name>
</gene>
<evidence type="ECO:0000256" key="4">
    <source>
        <dbReference type="ARBA" id="ARBA00016202"/>
    </source>
</evidence>
<evidence type="ECO:0000256" key="11">
    <source>
        <dbReference type="ARBA" id="ARBA00023237"/>
    </source>
</evidence>
<proteinExistence type="inferred from homology"/>
<evidence type="ECO:0000256" key="8">
    <source>
        <dbReference type="ARBA" id="ARBA00023136"/>
    </source>
</evidence>
<protein>
    <recommendedName>
        <fullName evidence="4 13">Outer-membrane lipoprotein LolB</fullName>
    </recommendedName>
</protein>
<dbReference type="Pfam" id="PF03550">
    <property type="entry name" value="LolB"/>
    <property type="match status" value="1"/>
</dbReference>
<dbReference type="SUPFAM" id="SSF89392">
    <property type="entry name" value="Prokaryotic lipoproteins and lipoprotein localization factors"/>
    <property type="match status" value="1"/>
</dbReference>
<keyword evidence="9 13" id="KW-0564">Palmitate</keyword>
<evidence type="ECO:0000256" key="13">
    <source>
        <dbReference type="HAMAP-Rule" id="MF_00233"/>
    </source>
</evidence>
<name>A0AB35C1A1_9GAMM</name>
<evidence type="ECO:0000256" key="2">
    <source>
        <dbReference type="ARBA" id="ARBA00009696"/>
    </source>
</evidence>
<evidence type="ECO:0000256" key="3">
    <source>
        <dbReference type="ARBA" id="ARBA00011245"/>
    </source>
</evidence>
<comment type="function">
    <text evidence="13">Plays a critical role in the incorporation of lipoproteins in the outer membrane after they are released by the LolA protein.</text>
</comment>
<dbReference type="InterPro" id="IPR029046">
    <property type="entry name" value="LolA/LolB/LppX"/>
</dbReference>
<keyword evidence="6 13" id="KW-0732">Signal</keyword>
<evidence type="ECO:0000256" key="5">
    <source>
        <dbReference type="ARBA" id="ARBA00022448"/>
    </source>
</evidence>
<dbReference type="HAMAP" id="MF_00233">
    <property type="entry name" value="LolB"/>
    <property type="match status" value="1"/>
</dbReference>
<dbReference type="GO" id="GO:0009279">
    <property type="term" value="C:cell outer membrane"/>
    <property type="evidence" value="ECO:0007669"/>
    <property type="project" value="UniProtKB-SubCell"/>
</dbReference>
<evidence type="ECO:0000313" key="16">
    <source>
        <dbReference type="Proteomes" id="UP000680020"/>
    </source>
</evidence>
<dbReference type="EMBL" id="JAGIBU010000001">
    <property type="protein sequence ID" value="MBS7824178.1"/>
    <property type="molecule type" value="Genomic_DNA"/>
</dbReference>
<dbReference type="RefSeq" id="WP_008314132.1">
    <property type="nucleotide sequence ID" value="NZ_CP115969.1"/>
</dbReference>
<dbReference type="Proteomes" id="UP000680020">
    <property type="component" value="Unassembled WGS sequence"/>
</dbReference>
<dbReference type="NCBIfam" id="TIGR00548">
    <property type="entry name" value="lolB"/>
    <property type="match status" value="1"/>
</dbReference>
<evidence type="ECO:0000256" key="1">
    <source>
        <dbReference type="ARBA" id="ARBA00004459"/>
    </source>
</evidence>
<keyword evidence="7 13" id="KW-0653">Protein transport</keyword>
<feature type="chain" id="PRO_5044204754" description="Outer-membrane lipoprotein LolB" evidence="14">
    <location>
        <begin position="23"/>
        <end position="183"/>
    </location>
</feature>
<dbReference type="InterPro" id="IPR004565">
    <property type="entry name" value="OM_lipoprot_LolB"/>
</dbReference>
<accession>A0AB35C1A1</accession>
<evidence type="ECO:0000256" key="6">
    <source>
        <dbReference type="ARBA" id="ARBA00022729"/>
    </source>
</evidence>
<reference evidence="15" key="1">
    <citation type="submission" date="2021-03" db="EMBL/GenBank/DDBJ databases">
        <title>Identification and antibiotic profiling of Wohlfahrtiimonas chitiniclastica, an underestimated human pathogen.</title>
        <authorList>
            <person name="Kopf A."/>
            <person name="Bunk B."/>
            <person name="Coldewey S."/>
            <person name="Gunzer F."/>
            <person name="Riedel T."/>
            <person name="Schroettner P."/>
        </authorList>
    </citation>
    <scope>NUCLEOTIDE SEQUENCE</scope>
    <source>
        <strain evidence="15">DSM 100917</strain>
    </source>
</reference>
<keyword evidence="5 13" id="KW-0813">Transport</keyword>
<evidence type="ECO:0000256" key="14">
    <source>
        <dbReference type="SAM" id="SignalP"/>
    </source>
</evidence>
<dbReference type="GO" id="GO:0015031">
    <property type="term" value="P:protein transport"/>
    <property type="evidence" value="ECO:0007669"/>
    <property type="project" value="UniProtKB-KW"/>
</dbReference>
<dbReference type="GO" id="GO:0044874">
    <property type="term" value="P:lipoprotein localization to outer membrane"/>
    <property type="evidence" value="ECO:0007669"/>
    <property type="project" value="UniProtKB-UniRule"/>
</dbReference>
<feature type="signal peptide" evidence="14">
    <location>
        <begin position="1"/>
        <end position="22"/>
    </location>
</feature>